<dbReference type="Gene3D" id="2.60.120.560">
    <property type="entry name" value="Exo-inulinase, domain 1"/>
    <property type="match status" value="1"/>
</dbReference>
<accession>A0A178IMQ5</accession>
<evidence type="ECO:0000313" key="2">
    <source>
        <dbReference type="EMBL" id="OAM91160.1"/>
    </source>
</evidence>
<dbReference type="EMBL" id="LRRQ01000039">
    <property type="protein sequence ID" value="OAM91160.1"/>
    <property type="molecule type" value="Genomic_DNA"/>
</dbReference>
<proteinExistence type="predicted"/>
<dbReference type="AlphaFoldDB" id="A0A178IMQ5"/>
<keyword evidence="2" id="KW-0378">Hydrolase</keyword>
<evidence type="ECO:0000313" key="3">
    <source>
        <dbReference type="Proteomes" id="UP000078486"/>
    </source>
</evidence>
<protein>
    <submittedName>
        <fullName evidence="2">Glycosyl hydrolase</fullName>
    </submittedName>
</protein>
<gene>
    <name evidence="2" type="ORF">AW736_04605</name>
</gene>
<reference evidence="2 3" key="1">
    <citation type="submission" date="2016-01" db="EMBL/GenBank/DDBJ databases">
        <title>High potential of lignocellulose degradation of a new Verrucomicrobia species.</title>
        <authorList>
            <person name="Wang Y."/>
            <person name="Shi Y."/>
            <person name="Qiu Z."/>
            <person name="Liu S."/>
            <person name="Yang H."/>
        </authorList>
    </citation>
    <scope>NUCLEOTIDE SEQUENCE [LARGE SCALE GENOMIC DNA]</scope>
    <source>
        <strain evidence="2 3">TSB47</strain>
    </source>
</reference>
<keyword evidence="3" id="KW-1185">Reference proteome</keyword>
<dbReference type="GO" id="GO:0016787">
    <property type="term" value="F:hydrolase activity"/>
    <property type="evidence" value="ECO:0007669"/>
    <property type="project" value="UniProtKB-KW"/>
</dbReference>
<comment type="caution">
    <text evidence="2">The sequence shown here is derived from an EMBL/GenBank/DDBJ whole genome shotgun (WGS) entry which is preliminary data.</text>
</comment>
<dbReference type="Proteomes" id="UP000078486">
    <property type="component" value="Unassembled WGS sequence"/>
</dbReference>
<feature type="domain" description="3-keto-alpha-glucoside-1,2-lyase/3-keto-2-hydroxy-glucal hydratase" evidence="1">
    <location>
        <begin position="49"/>
        <end position="256"/>
    </location>
</feature>
<evidence type="ECO:0000259" key="1">
    <source>
        <dbReference type="Pfam" id="PF06439"/>
    </source>
</evidence>
<dbReference type="Pfam" id="PF06439">
    <property type="entry name" value="3keto-disac_hyd"/>
    <property type="match status" value="1"/>
</dbReference>
<dbReference type="InterPro" id="IPR010496">
    <property type="entry name" value="AL/BT2_dom"/>
</dbReference>
<name>A0A178IMQ5_9BACT</name>
<sequence>MSGMPTSIRFVLGVLIGGVCLSLPAQTPPAPYVPKQSDRPAPVEGDEPGFRPIFDGRTLDGWEGDPVYWRVEDGCIVGEITPATIVKSNTFVIWQGGRPADFELKLEYRISEKGNSGINYRSAVVPVPATPENKFAMRGYQCDLDGRNRYSGNNYEERGRLFLAVRGQLTRVTGDRPPVLVAKTGEETELAGAVGPGWNEVHLIIRGNTLVHMINGRVMSITMDDDARNRTERGLIGMQVHVGPPMKVEFRNIRLKTW</sequence>
<organism evidence="2 3">
    <name type="scientific">Termitidicoccus mucosus</name>
    <dbReference type="NCBI Taxonomy" id="1184151"/>
    <lineage>
        <taxon>Bacteria</taxon>
        <taxon>Pseudomonadati</taxon>
        <taxon>Verrucomicrobiota</taxon>
        <taxon>Opitutia</taxon>
        <taxon>Opitutales</taxon>
        <taxon>Opitutaceae</taxon>
        <taxon>Termitidicoccus</taxon>
    </lineage>
</organism>
<dbReference type="STRING" id="1184151.AW736_04605"/>